<accession>A0A4R2JZ90</accession>
<keyword evidence="4" id="KW-1185">Reference proteome</keyword>
<dbReference type="InterPro" id="IPR029058">
    <property type="entry name" value="AB_hydrolase_fold"/>
</dbReference>
<dbReference type="SUPFAM" id="SSF53474">
    <property type="entry name" value="alpha/beta-Hydrolases"/>
    <property type="match status" value="1"/>
</dbReference>
<protein>
    <submittedName>
        <fullName evidence="3">Prolyl oligopeptidase family protein</fullName>
    </submittedName>
</protein>
<dbReference type="AlphaFoldDB" id="A0A4R2JZ90"/>
<proteinExistence type="predicted"/>
<gene>
    <name evidence="3" type="ORF">EV192_102885</name>
</gene>
<reference evidence="3 4" key="1">
    <citation type="submission" date="2019-03" db="EMBL/GenBank/DDBJ databases">
        <title>Genomic Encyclopedia of Type Strains, Phase IV (KMG-IV): sequencing the most valuable type-strain genomes for metagenomic binning, comparative biology and taxonomic classification.</title>
        <authorList>
            <person name="Goeker M."/>
        </authorList>
    </citation>
    <scope>NUCLEOTIDE SEQUENCE [LARGE SCALE GENOMIC DNA]</scope>
    <source>
        <strain evidence="3 4">DSM 45934</strain>
    </source>
</reference>
<evidence type="ECO:0000256" key="1">
    <source>
        <dbReference type="ARBA" id="ARBA00022801"/>
    </source>
</evidence>
<dbReference type="Pfam" id="PF20434">
    <property type="entry name" value="BD-FAE"/>
    <property type="match status" value="1"/>
</dbReference>
<evidence type="ECO:0000313" key="3">
    <source>
        <dbReference type="EMBL" id="TCO62746.1"/>
    </source>
</evidence>
<dbReference type="GO" id="GO:0016787">
    <property type="term" value="F:hydrolase activity"/>
    <property type="evidence" value="ECO:0007669"/>
    <property type="project" value="UniProtKB-KW"/>
</dbReference>
<dbReference type="EMBL" id="SLWS01000002">
    <property type="protein sequence ID" value="TCO62746.1"/>
    <property type="molecule type" value="Genomic_DNA"/>
</dbReference>
<evidence type="ECO:0000259" key="2">
    <source>
        <dbReference type="Pfam" id="PF20434"/>
    </source>
</evidence>
<evidence type="ECO:0000313" key="4">
    <source>
        <dbReference type="Proteomes" id="UP000295680"/>
    </source>
</evidence>
<dbReference type="InterPro" id="IPR049492">
    <property type="entry name" value="BD-FAE-like_dom"/>
</dbReference>
<dbReference type="Proteomes" id="UP000295680">
    <property type="component" value="Unassembled WGS sequence"/>
</dbReference>
<dbReference type="InterPro" id="IPR050300">
    <property type="entry name" value="GDXG_lipolytic_enzyme"/>
</dbReference>
<name>A0A4R2JZ90_9PSEU</name>
<keyword evidence="1" id="KW-0378">Hydrolase</keyword>
<dbReference type="OrthoDB" id="255603at2"/>
<dbReference type="Gene3D" id="3.40.50.1820">
    <property type="entry name" value="alpha/beta hydrolase"/>
    <property type="match status" value="1"/>
</dbReference>
<sequence>MDDRFSVSYGSGRDHVADVALPPGGNGKAPFVILLHGGFWRAQYDRQYLVKMTDALVADGYAVANVEYRRTGDGGGWPETFDDVASALDQLTDLIEERSPGRVDYDNAAYVGHSAGGQLGLWAAHRPGARVAGVVALAPVADLAESHRLVLGEAAVADLLGGGPDEVPDRYAAVDPVALGAPKVPVVVVHGAEDEMVPAEISRRYQATAGCALVVVPEATHVDVVKPGSVAWPAVRDAIRQVLG</sequence>
<comment type="caution">
    <text evidence="3">The sequence shown here is derived from an EMBL/GenBank/DDBJ whole genome shotgun (WGS) entry which is preliminary data.</text>
</comment>
<dbReference type="RefSeq" id="WP_132114739.1">
    <property type="nucleotide sequence ID" value="NZ_SLWS01000002.1"/>
</dbReference>
<feature type="domain" description="BD-FAE-like" evidence="2">
    <location>
        <begin position="18"/>
        <end position="204"/>
    </location>
</feature>
<organism evidence="3 4">
    <name type="scientific">Actinocrispum wychmicini</name>
    <dbReference type="NCBI Taxonomy" id="1213861"/>
    <lineage>
        <taxon>Bacteria</taxon>
        <taxon>Bacillati</taxon>
        <taxon>Actinomycetota</taxon>
        <taxon>Actinomycetes</taxon>
        <taxon>Pseudonocardiales</taxon>
        <taxon>Pseudonocardiaceae</taxon>
        <taxon>Actinocrispum</taxon>
    </lineage>
</organism>
<dbReference type="PANTHER" id="PTHR48081">
    <property type="entry name" value="AB HYDROLASE SUPERFAMILY PROTEIN C4A8.06C"/>
    <property type="match status" value="1"/>
</dbReference>